<dbReference type="EMBL" id="FMSV02000025">
    <property type="protein sequence ID" value="SEH04227.1"/>
    <property type="molecule type" value="Genomic_DNA"/>
</dbReference>
<dbReference type="InterPro" id="IPR011922">
    <property type="entry name" value="Cell_div_FtsL"/>
</dbReference>
<accession>A0A1H6F249</accession>
<proteinExistence type="inferred from homology"/>
<keyword evidence="4 8" id="KW-0812">Transmembrane</keyword>
<evidence type="ECO:0000256" key="8">
    <source>
        <dbReference type="HAMAP-Rule" id="MF_00910"/>
    </source>
</evidence>
<evidence type="ECO:0000256" key="6">
    <source>
        <dbReference type="ARBA" id="ARBA00023136"/>
    </source>
</evidence>
<keyword evidence="7 8" id="KW-0131">Cell cycle</keyword>
<evidence type="ECO:0000256" key="3">
    <source>
        <dbReference type="ARBA" id="ARBA00022618"/>
    </source>
</evidence>
<dbReference type="HAMAP" id="MF_00910">
    <property type="entry name" value="FtsL"/>
    <property type="match status" value="1"/>
</dbReference>
<evidence type="ECO:0000313" key="12">
    <source>
        <dbReference type="Proteomes" id="UP000236724"/>
    </source>
</evidence>
<name>A0A1H6F249_9GAMM</name>
<dbReference type="PANTHER" id="PTHR37479">
    <property type="entry name" value="CELL DIVISION PROTEIN FTSL"/>
    <property type="match status" value="1"/>
</dbReference>
<keyword evidence="5 8" id="KW-1133">Transmembrane helix</keyword>
<dbReference type="OrthoDB" id="5298556at2"/>
<dbReference type="GO" id="GO:0005886">
    <property type="term" value="C:plasma membrane"/>
    <property type="evidence" value="ECO:0007669"/>
    <property type="project" value="UniProtKB-SubCell"/>
</dbReference>
<comment type="function">
    <text evidence="8">Essential cell division protein. May link together the upstream cell division proteins, which are predominantly cytoplasmic, with the downstream cell division proteins, which are predominantly periplasmic.</text>
</comment>
<evidence type="ECO:0000313" key="11">
    <source>
        <dbReference type="EMBL" id="SEH04233.1"/>
    </source>
</evidence>
<dbReference type="Pfam" id="PF04999">
    <property type="entry name" value="FtsL"/>
    <property type="match status" value="1"/>
</dbReference>
<protein>
    <recommendedName>
        <fullName evidence="8 9">Cell division protein FtsL</fullName>
    </recommendedName>
</protein>
<gene>
    <name evidence="8" type="primary">ftsL</name>
    <name evidence="10" type="ORF">MBHS_00072</name>
    <name evidence="11" type="ORF">MBHS_00078</name>
</gene>
<comment type="subcellular location">
    <subcellularLocation>
        <location evidence="8">Cell inner membrane</location>
        <topology evidence="8">Single-pass type II membrane protein</topology>
    </subcellularLocation>
    <subcellularLocation>
        <location evidence="1">Cell membrane</location>
        <topology evidence="1">Single-pass type II membrane protein</topology>
    </subcellularLocation>
    <text evidence="8">Localizes to the division septum where it forms a ring structure.</text>
</comment>
<evidence type="ECO:0000256" key="2">
    <source>
        <dbReference type="ARBA" id="ARBA00022475"/>
    </source>
</evidence>
<dbReference type="GO" id="GO:0043093">
    <property type="term" value="P:FtsZ-dependent cytokinesis"/>
    <property type="evidence" value="ECO:0007669"/>
    <property type="project" value="UniProtKB-UniRule"/>
</dbReference>
<dbReference type="GO" id="GO:0032153">
    <property type="term" value="C:cell division site"/>
    <property type="evidence" value="ECO:0007669"/>
    <property type="project" value="UniProtKB-UniRule"/>
</dbReference>
<dbReference type="PANTHER" id="PTHR37479:SF1">
    <property type="entry name" value="CELL DIVISION PROTEIN FTSL"/>
    <property type="match status" value="1"/>
</dbReference>
<evidence type="ECO:0000256" key="1">
    <source>
        <dbReference type="ARBA" id="ARBA00004401"/>
    </source>
</evidence>
<comment type="similarity">
    <text evidence="8">Belongs to the FtsL family.</text>
</comment>
<dbReference type="AlphaFoldDB" id="A0A1H6F249"/>
<evidence type="ECO:0000313" key="10">
    <source>
        <dbReference type="EMBL" id="SEH04227.1"/>
    </source>
</evidence>
<organism evidence="10 12">
    <name type="scientific">Candidatus Venteria ishoeyi</name>
    <dbReference type="NCBI Taxonomy" id="1899563"/>
    <lineage>
        <taxon>Bacteria</taxon>
        <taxon>Pseudomonadati</taxon>
        <taxon>Pseudomonadota</taxon>
        <taxon>Gammaproteobacteria</taxon>
        <taxon>Thiotrichales</taxon>
        <taxon>Thiotrichaceae</taxon>
        <taxon>Venteria</taxon>
    </lineage>
</organism>
<evidence type="ECO:0000256" key="9">
    <source>
        <dbReference type="NCBIfam" id="TIGR02209"/>
    </source>
</evidence>
<keyword evidence="3 8" id="KW-0132">Cell division</keyword>
<reference evidence="10 12" key="1">
    <citation type="submission" date="2016-10" db="EMBL/GenBank/DDBJ databases">
        <authorList>
            <person name="de Groot N.N."/>
        </authorList>
    </citation>
    <scope>NUCLEOTIDE SEQUENCE [LARGE SCALE GENOMIC DNA]</scope>
    <source>
        <strain evidence="10">MBHS1</strain>
    </source>
</reference>
<comment type="subunit">
    <text evidence="8">Part of a complex composed of FtsB, FtsL and FtsQ.</text>
</comment>
<evidence type="ECO:0000256" key="7">
    <source>
        <dbReference type="ARBA" id="ARBA00023306"/>
    </source>
</evidence>
<keyword evidence="2 8" id="KW-1003">Cell membrane</keyword>
<dbReference type="RefSeq" id="WP_103918323.1">
    <property type="nucleotide sequence ID" value="NZ_FMSV02000025.1"/>
</dbReference>
<keyword evidence="8" id="KW-0997">Cell inner membrane</keyword>
<sequence>MRYNIVLFLLAGGALVSAISLIQLRYDNHRLFQQLQQQEKTHAQLEVEWGQLQLEQSVWARPARIEKIAKEQLQMFIPAP</sequence>
<keyword evidence="6 8" id="KW-0472">Membrane</keyword>
<evidence type="ECO:0000256" key="4">
    <source>
        <dbReference type="ARBA" id="ARBA00022692"/>
    </source>
</evidence>
<dbReference type="NCBIfam" id="TIGR02209">
    <property type="entry name" value="ftsL_broad"/>
    <property type="match status" value="1"/>
</dbReference>
<dbReference type="Proteomes" id="UP000236724">
    <property type="component" value="Unassembled WGS sequence"/>
</dbReference>
<evidence type="ECO:0000256" key="5">
    <source>
        <dbReference type="ARBA" id="ARBA00022989"/>
    </source>
</evidence>
<keyword evidence="12" id="KW-1185">Reference proteome</keyword>
<dbReference type="EMBL" id="FMSV02000027">
    <property type="protein sequence ID" value="SEH04233.1"/>
    <property type="molecule type" value="Genomic_DNA"/>
</dbReference>